<sequence length="418" mass="47916">MSTHKHIKSMADLDFSNPRACDLHLAVMASKRIDIFRRIIPITTRFPAHKDFKPTIDIPPRPCPSLGVLDRLPMDLHIAIFKRLNVPTICAMRQVNSYAKSVVEIVPAFNNTRKYAPHAFKAILLTGACGIFTIQDLFNVLVAPGCHICGEFAAQLYLPSLSRVCTNCLELSPEMETIKIFYAKDLFGLTNNQIKEMTSVVNGIAGWYHDYTAFSSVKSTPTLVSRAMVEAAAIRFHGSRPNMESFVEKRKKNTESRRIHTKFEENGQTRQRVTVQFPLLYVKRGETADGLYCRGCQLKHIFPGYRNYANTISGDGDGAWRIRDVAYDFAGWAAHIRVCQAASDLWKKSEGSRKWWLNLKDEGRNWWEERESERKDRTAHRTGKHRMDYPQETPEAFRYRTVAFLRHNMCMVSLASFR</sequence>
<evidence type="ECO:0000313" key="3">
    <source>
        <dbReference type="Proteomes" id="UP000277580"/>
    </source>
</evidence>
<keyword evidence="3" id="KW-1185">Reference proteome</keyword>
<dbReference type="AlphaFoldDB" id="A0A3N4KF30"/>
<protein>
    <recommendedName>
        <fullName evidence="1">F-box domain-containing protein</fullName>
    </recommendedName>
</protein>
<dbReference type="OrthoDB" id="165382at2759"/>
<proteinExistence type="predicted"/>
<gene>
    <name evidence="2" type="ORF">P167DRAFT_577474</name>
</gene>
<dbReference type="CDD" id="cd09917">
    <property type="entry name" value="F-box_SF"/>
    <property type="match status" value="1"/>
</dbReference>
<reference evidence="2 3" key="1">
    <citation type="journal article" date="2018" name="Nat. Ecol. Evol.">
        <title>Pezizomycetes genomes reveal the molecular basis of ectomycorrhizal truffle lifestyle.</title>
        <authorList>
            <person name="Murat C."/>
            <person name="Payen T."/>
            <person name="Noel B."/>
            <person name="Kuo A."/>
            <person name="Morin E."/>
            <person name="Chen J."/>
            <person name="Kohler A."/>
            <person name="Krizsan K."/>
            <person name="Balestrini R."/>
            <person name="Da Silva C."/>
            <person name="Montanini B."/>
            <person name="Hainaut M."/>
            <person name="Levati E."/>
            <person name="Barry K.W."/>
            <person name="Belfiori B."/>
            <person name="Cichocki N."/>
            <person name="Clum A."/>
            <person name="Dockter R.B."/>
            <person name="Fauchery L."/>
            <person name="Guy J."/>
            <person name="Iotti M."/>
            <person name="Le Tacon F."/>
            <person name="Lindquist E.A."/>
            <person name="Lipzen A."/>
            <person name="Malagnac F."/>
            <person name="Mello A."/>
            <person name="Molinier V."/>
            <person name="Miyauchi S."/>
            <person name="Poulain J."/>
            <person name="Riccioni C."/>
            <person name="Rubini A."/>
            <person name="Sitrit Y."/>
            <person name="Splivallo R."/>
            <person name="Traeger S."/>
            <person name="Wang M."/>
            <person name="Zifcakova L."/>
            <person name="Wipf D."/>
            <person name="Zambonelli A."/>
            <person name="Paolocci F."/>
            <person name="Nowrousian M."/>
            <person name="Ottonello S."/>
            <person name="Baldrian P."/>
            <person name="Spatafora J.W."/>
            <person name="Henrissat B."/>
            <person name="Nagy L.G."/>
            <person name="Aury J.M."/>
            <person name="Wincker P."/>
            <person name="Grigoriev I.V."/>
            <person name="Bonfante P."/>
            <person name="Martin F.M."/>
        </authorList>
    </citation>
    <scope>NUCLEOTIDE SEQUENCE [LARGE SCALE GENOMIC DNA]</scope>
    <source>
        <strain evidence="2 3">CCBAS932</strain>
    </source>
</reference>
<name>A0A3N4KF30_9PEZI</name>
<dbReference type="InParanoid" id="A0A3N4KF30"/>
<accession>A0A3N4KF30</accession>
<feature type="domain" description="F-box" evidence="1">
    <location>
        <begin position="69"/>
        <end position="105"/>
    </location>
</feature>
<dbReference type="STRING" id="1392247.A0A3N4KF30"/>
<dbReference type="Pfam" id="PF00646">
    <property type="entry name" value="F-box"/>
    <property type="match status" value="1"/>
</dbReference>
<dbReference type="Proteomes" id="UP000277580">
    <property type="component" value="Unassembled WGS sequence"/>
</dbReference>
<dbReference type="InterPro" id="IPR036047">
    <property type="entry name" value="F-box-like_dom_sf"/>
</dbReference>
<evidence type="ECO:0000313" key="2">
    <source>
        <dbReference type="EMBL" id="RPB09166.1"/>
    </source>
</evidence>
<dbReference type="EMBL" id="ML119154">
    <property type="protein sequence ID" value="RPB09166.1"/>
    <property type="molecule type" value="Genomic_DNA"/>
</dbReference>
<dbReference type="InterPro" id="IPR001810">
    <property type="entry name" value="F-box_dom"/>
</dbReference>
<organism evidence="2 3">
    <name type="scientific">Morchella conica CCBAS932</name>
    <dbReference type="NCBI Taxonomy" id="1392247"/>
    <lineage>
        <taxon>Eukaryota</taxon>
        <taxon>Fungi</taxon>
        <taxon>Dikarya</taxon>
        <taxon>Ascomycota</taxon>
        <taxon>Pezizomycotina</taxon>
        <taxon>Pezizomycetes</taxon>
        <taxon>Pezizales</taxon>
        <taxon>Morchellaceae</taxon>
        <taxon>Morchella</taxon>
    </lineage>
</organism>
<dbReference type="SUPFAM" id="SSF81383">
    <property type="entry name" value="F-box domain"/>
    <property type="match status" value="1"/>
</dbReference>
<evidence type="ECO:0000259" key="1">
    <source>
        <dbReference type="Pfam" id="PF00646"/>
    </source>
</evidence>